<dbReference type="OrthoDB" id="8775529at2"/>
<keyword evidence="2" id="KW-1185">Reference proteome</keyword>
<name>A0A0S1AVY9_9GAMM</name>
<proteinExistence type="predicted"/>
<dbReference type="AlphaFoldDB" id="A0A0S1AVY9"/>
<evidence type="ECO:0008006" key="3">
    <source>
        <dbReference type="Google" id="ProtNLM"/>
    </source>
</evidence>
<evidence type="ECO:0000313" key="2">
    <source>
        <dbReference type="Proteomes" id="UP000061010"/>
    </source>
</evidence>
<dbReference type="PATRIC" id="fig|128780.6.peg.511"/>
<dbReference type="Proteomes" id="UP000061010">
    <property type="component" value="Chromosome"/>
</dbReference>
<sequence length="678" mass="75199">MEDTKGSELEKAISRLDATAVAGFVQPSGSRTAKEVVDTLWKSESLLDKHGTKKDWPARRKSFIANVAMALTSLDADAAATLQALPDLLNTVDINFAKILDQTGKSAGAALPPITQVAAATAFACQMLEMLEKGAQQDMDKGPELRVKSNFSIEGRIVNPDTELFGVLKAMGATVLLLAYQNSWLNKAGEVVLPSALHRPSIDEIEAVQSVLSFAAAWGGWERAQVRARFDHRPFEYVPPPLPKNTPAGITSILDVEPNHDVELVHYIANDRLLARTHQQYFEMLASGYRGADPSLDEHTPLAPAAFVSFEEKHGLYTLFEYYSYDVQNDTKKYAGLTLMEWLRGYAILRRLAAEIVTAATDHPCPQLAEAEIVEYLTRGGLSETAARRFLSHCCLTSRRSDIYDHPFIRVGEDRYLFVAPSQRNGILGPIIVSALNGVGATVQRKGTEFEKRLRKEIQGPDRKVAHFTKKRDKEEYDYDALMVWGNFCFLFECKNHTLSGGVIQLAYHARQESVSHARQVRRLVDGLLKHPDMLDDQLPEARGKLLVLCVINNLQYSVPDGVDGVLFADSSMIRRFLHLPVIGQVGMRPGQEPIRTPDGEIIRLWAGDAPTPLDFLRHLRCPVQFILTRNHTKCQRILTGISQHEAVAGGEYATSDVEIASGRAAAMAYDSLVPLWS</sequence>
<organism evidence="1 2">
    <name type="scientific">Stenotrophomonas acidaminiphila</name>
    <dbReference type="NCBI Taxonomy" id="128780"/>
    <lineage>
        <taxon>Bacteria</taxon>
        <taxon>Pseudomonadati</taxon>
        <taxon>Pseudomonadota</taxon>
        <taxon>Gammaproteobacteria</taxon>
        <taxon>Lysobacterales</taxon>
        <taxon>Lysobacteraceae</taxon>
        <taxon>Stenotrophomonas</taxon>
    </lineage>
</organism>
<evidence type="ECO:0000313" key="1">
    <source>
        <dbReference type="EMBL" id="ALJ26948.1"/>
    </source>
</evidence>
<accession>A0A0S1AVY9</accession>
<dbReference type="EMBL" id="CP012900">
    <property type="protein sequence ID" value="ALJ26948.1"/>
    <property type="molecule type" value="Genomic_DNA"/>
</dbReference>
<dbReference type="KEGG" id="sacz:AOT14_05030"/>
<protein>
    <recommendedName>
        <fullName evidence="3">NERD domain-containing protein</fullName>
    </recommendedName>
</protein>
<gene>
    <name evidence="1" type="ORF">AOT14_05030</name>
</gene>
<reference evidence="1 2" key="1">
    <citation type="journal article" date="2015" name="Genome Announc.">
        <title>Complete Genome Sequencing of Stenotrophomonas acidaminiphila ZAC14D2_NAIMI4_2, a Multidrug-Resistant Strain Isolated from Sediments of a Polluted River in Mexico, Uncovers New Antibiotic Resistance Genes and a Novel Class-II Lasso Peptide Biosynthesis Gene Cluster.</title>
        <authorList>
            <person name="Vinuesa P."/>
            <person name="Ochoa-Sanchez L.E."/>
        </authorList>
    </citation>
    <scope>NUCLEOTIDE SEQUENCE [LARGE SCALE GENOMIC DNA]</scope>
    <source>
        <strain evidence="1 2">ZAC14D2_NAIMI4_2</strain>
    </source>
</reference>